<evidence type="ECO:0000256" key="1">
    <source>
        <dbReference type="SAM" id="Phobius"/>
    </source>
</evidence>
<evidence type="ECO:0000313" key="3">
    <source>
        <dbReference type="Proteomes" id="UP000620075"/>
    </source>
</evidence>
<keyword evidence="1" id="KW-1133">Transmembrane helix</keyword>
<dbReference type="RefSeq" id="WP_338176387.1">
    <property type="nucleotide sequence ID" value="NZ_JAEKNQ010000013.1"/>
</dbReference>
<reference evidence="2 3" key="1">
    <citation type="submission" date="2020-10" db="EMBL/GenBank/DDBJ databases">
        <title>Ca. Dormibacterota MAGs.</title>
        <authorList>
            <person name="Montgomery K."/>
        </authorList>
    </citation>
    <scope>NUCLEOTIDE SEQUENCE [LARGE SCALE GENOMIC DNA]</scope>
    <source>
        <strain evidence="2">SC8811_S16_3</strain>
    </source>
</reference>
<proteinExistence type="predicted"/>
<dbReference type="AlphaFoldDB" id="A0A934NCE6"/>
<protein>
    <submittedName>
        <fullName evidence="2">Uncharacterized protein</fullName>
    </submittedName>
</protein>
<comment type="caution">
    <text evidence="2">The sequence shown here is derived from an EMBL/GenBank/DDBJ whole genome shotgun (WGS) entry which is preliminary data.</text>
</comment>
<sequence>MFIGWTEALRDRASQVVVLKTLYCAVSGGSFVATLRLAFPINMAVS</sequence>
<feature type="transmembrane region" description="Helical" evidence="1">
    <location>
        <begin position="21"/>
        <end position="39"/>
    </location>
</feature>
<dbReference type="EMBL" id="JAEKNQ010000013">
    <property type="protein sequence ID" value="MBJ7601998.1"/>
    <property type="molecule type" value="Genomic_DNA"/>
</dbReference>
<keyword evidence="1" id="KW-0472">Membrane</keyword>
<evidence type="ECO:0000313" key="2">
    <source>
        <dbReference type="EMBL" id="MBJ7601998.1"/>
    </source>
</evidence>
<dbReference type="Proteomes" id="UP000620075">
    <property type="component" value="Unassembled WGS sequence"/>
</dbReference>
<gene>
    <name evidence="2" type="ORF">JF888_02175</name>
</gene>
<organism evidence="2 3">
    <name type="scientific">Candidatus Dormiibacter inghamiae</name>
    <dbReference type="NCBI Taxonomy" id="3127013"/>
    <lineage>
        <taxon>Bacteria</taxon>
        <taxon>Bacillati</taxon>
        <taxon>Candidatus Dormiibacterota</taxon>
        <taxon>Candidatus Dormibacteria</taxon>
        <taxon>Candidatus Dormibacterales</taxon>
        <taxon>Candidatus Dormibacteraceae</taxon>
        <taxon>Candidatus Dormiibacter</taxon>
    </lineage>
</organism>
<name>A0A934NCE6_9BACT</name>
<keyword evidence="1" id="KW-0812">Transmembrane</keyword>
<accession>A0A934NCE6</accession>